<protein>
    <recommendedName>
        <fullName evidence="14">Interphotoreceptor matrix proteoglycan 1</fullName>
    </recommendedName>
    <alternativeName>
        <fullName evidence="15">Sialoprotein associated with cones and rods</fullName>
    </alternativeName>
</protein>
<keyword evidence="20" id="KW-1185">Reference proteome</keyword>
<dbReference type="AlphaFoldDB" id="L8Y8X8"/>
<dbReference type="GO" id="GO:0001750">
    <property type="term" value="C:photoreceptor outer segment"/>
    <property type="evidence" value="ECO:0007669"/>
    <property type="project" value="UniProtKB-SubCell"/>
</dbReference>
<dbReference type="Pfam" id="PF01390">
    <property type="entry name" value="SEA"/>
    <property type="match status" value="1"/>
</dbReference>
<dbReference type="InterPro" id="IPR039861">
    <property type="entry name" value="IMPG"/>
</dbReference>
<evidence type="ECO:0000256" key="11">
    <source>
        <dbReference type="ARBA" id="ARBA00023180"/>
    </source>
</evidence>
<evidence type="ECO:0000256" key="8">
    <source>
        <dbReference type="ARBA" id="ARBA00022737"/>
    </source>
</evidence>
<dbReference type="SUPFAM" id="SSF82671">
    <property type="entry name" value="SEA domain"/>
    <property type="match status" value="2"/>
</dbReference>
<keyword evidence="9" id="KW-0730">Sialic acid</keyword>
<sequence length="582" mass="65202">MSASAPKAPIVSHPSRVCQEAVWEAYRIFLDRIPDTEEYQNWISICQQETFCLFDIGKNFSNSQEHLNLLEQKIKQRSFPERKDETSTEETLEEPSEIPLFSTDVPGVSLGPLPLTPDDIVLNEILNTTLNISKMPTTEGETEFIDVSEGPLEQKVEFSISLANQKFNTELADSQSPSYQELAAKSQLQIQKVFKKLPGFKEIHVLGFSSSSTEVQLVAIFTRDKTEAESPASDLLSFDSNKIESEDIPHGTMEEDKQPEISLSTINLRRLISRVLEEDQSLDVGTIQFTDDTVGSLPDSSPDIQSGLPTPPADITMDTTLSPAVPLGEPKLETVDRAEDGLPGDSKLSTGRQDTIRDLDEVDLFSSPVSSDIPEFSGYLSTPDHFLENTTPILVPYLQSNLTGFKQLEILNFRNGSVIVNSKIKFAKAVPYNLTKAVHGVLEDFRSAAAQQLDLEIDSYSLNIEPADQADPCKFLACGEFAQCVRNEWTQEVECRCRPEYESQGNLDHQDPGLCAPGEECEVMKGKRVPCRLPDHYKNQAYETSVEKLQHQQNIKVTKKRDSELLNIEYEEFNNHQDWEGN</sequence>
<evidence type="ECO:0000313" key="20">
    <source>
        <dbReference type="Proteomes" id="UP000011518"/>
    </source>
</evidence>
<gene>
    <name evidence="19" type="ORF">TREES_T100015446</name>
</gene>
<evidence type="ECO:0000259" key="18">
    <source>
        <dbReference type="PROSITE" id="PS50024"/>
    </source>
</evidence>
<keyword evidence="4" id="KW-0964">Secreted</keyword>
<dbReference type="PROSITE" id="PS50024">
    <property type="entry name" value="SEA"/>
    <property type="match status" value="2"/>
</dbReference>
<feature type="domain" description="SEA" evidence="18">
    <location>
        <begin position="152"/>
        <end position="259"/>
    </location>
</feature>
<dbReference type="InParanoid" id="L8Y8X8"/>
<comment type="function">
    <text evidence="16">Chondroitin sulfate-, heparin- and hyaluronan-binding protein. May serve to form a basic macromolecular scaffold comprising the insoluble interphotoreceptor matrix.</text>
</comment>
<dbReference type="Gene3D" id="3.30.70.960">
    <property type="entry name" value="SEA domain"/>
    <property type="match status" value="1"/>
</dbReference>
<dbReference type="SMART" id="SM00200">
    <property type="entry name" value="SEA"/>
    <property type="match status" value="1"/>
</dbReference>
<keyword evidence="6" id="KW-0358">Heparin-binding</keyword>
<evidence type="ECO:0000256" key="10">
    <source>
        <dbReference type="ARBA" id="ARBA00023170"/>
    </source>
</evidence>
<comment type="subcellular location">
    <subcellularLocation>
        <location evidence="2">Cell projection</location>
        <location evidence="2">Cilium</location>
        <location evidence="2">Photoreceptor outer segment</location>
    </subcellularLocation>
    <subcellularLocation>
        <location evidence="1">Photoreceptor inner segment</location>
    </subcellularLocation>
    <subcellularLocation>
        <location evidence="3">Secreted</location>
        <location evidence="3">Extracellular space</location>
        <location evidence="3">Extracellular matrix</location>
        <location evidence="3">Interphotoreceptor matrix</location>
    </subcellularLocation>
</comment>
<evidence type="ECO:0000256" key="1">
    <source>
        <dbReference type="ARBA" id="ARBA00004437"/>
    </source>
</evidence>
<reference evidence="20" key="1">
    <citation type="submission" date="2012-07" db="EMBL/GenBank/DDBJ databases">
        <title>Genome of the Chinese tree shrew, a rising model animal genetically related to primates.</title>
        <authorList>
            <person name="Zhang G."/>
            <person name="Fan Y."/>
            <person name="Yao Y."/>
            <person name="Huang Z."/>
        </authorList>
    </citation>
    <scope>NUCLEOTIDE SEQUENCE [LARGE SCALE GENOMIC DNA]</scope>
</reference>
<evidence type="ECO:0000256" key="13">
    <source>
        <dbReference type="ARBA" id="ARBA00023290"/>
    </source>
</evidence>
<dbReference type="FunCoup" id="L8Y8X8">
    <property type="interactions" value="31"/>
</dbReference>
<keyword evidence="13" id="KW-0373">Hyaluronic acid</keyword>
<dbReference type="GO" id="GO:0005540">
    <property type="term" value="F:hyaluronic acid binding"/>
    <property type="evidence" value="ECO:0007669"/>
    <property type="project" value="UniProtKB-KW"/>
</dbReference>
<dbReference type="PANTHER" id="PTHR12199">
    <property type="entry name" value="INTERPHOTORECEPTOR MATRIX PROTEOGLYCAN"/>
    <property type="match status" value="1"/>
</dbReference>
<keyword evidence="11" id="KW-0325">Glycoprotein</keyword>
<keyword evidence="8" id="KW-0677">Repeat</keyword>
<evidence type="ECO:0000256" key="17">
    <source>
        <dbReference type="SAM" id="MobiDB-lite"/>
    </source>
</evidence>
<evidence type="ECO:0000256" key="6">
    <source>
        <dbReference type="ARBA" id="ARBA00022674"/>
    </source>
</evidence>
<evidence type="ECO:0000313" key="19">
    <source>
        <dbReference type="EMBL" id="ELV10826.1"/>
    </source>
</evidence>
<evidence type="ECO:0000256" key="4">
    <source>
        <dbReference type="ARBA" id="ARBA00022525"/>
    </source>
</evidence>
<feature type="region of interest" description="Disordered" evidence="17">
    <location>
        <begin position="293"/>
        <end position="313"/>
    </location>
</feature>
<evidence type="ECO:0000256" key="16">
    <source>
        <dbReference type="ARBA" id="ARBA00045407"/>
    </source>
</evidence>
<dbReference type="EMBL" id="KB366489">
    <property type="protein sequence ID" value="ELV10826.1"/>
    <property type="molecule type" value="Genomic_DNA"/>
</dbReference>
<accession>L8Y8X8</accession>
<dbReference type="GO" id="GO:0008201">
    <property type="term" value="F:heparin binding"/>
    <property type="evidence" value="ECO:0007669"/>
    <property type="project" value="UniProtKB-KW"/>
</dbReference>
<dbReference type="STRING" id="246437.L8Y8X8"/>
<dbReference type="Proteomes" id="UP000011518">
    <property type="component" value="Unassembled WGS sequence"/>
</dbReference>
<keyword evidence="12" id="KW-0966">Cell projection</keyword>
<dbReference type="PANTHER" id="PTHR12199:SF3">
    <property type="entry name" value="INTERPHOTORECEPTOR MATRIX PROTEOGLYCAN 1"/>
    <property type="match status" value="1"/>
</dbReference>
<evidence type="ECO:0000256" key="14">
    <source>
        <dbReference type="ARBA" id="ARBA00040753"/>
    </source>
</evidence>
<evidence type="ECO:0000256" key="5">
    <source>
        <dbReference type="ARBA" id="ARBA00022530"/>
    </source>
</evidence>
<feature type="domain" description="SEA" evidence="18">
    <location>
        <begin position="348"/>
        <end position="469"/>
    </location>
</feature>
<dbReference type="InterPro" id="IPR000082">
    <property type="entry name" value="SEA_dom"/>
</dbReference>
<dbReference type="GO" id="GO:0007601">
    <property type="term" value="P:visual perception"/>
    <property type="evidence" value="ECO:0007669"/>
    <property type="project" value="InterPro"/>
</dbReference>
<evidence type="ECO:0000256" key="12">
    <source>
        <dbReference type="ARBA" id="ARBA00023273"/>
    </source>
</evidence>
<keyword evidence="10 19" id="KW-0675">Receptor</keyword>
<proteinExistence type="predicted"/>
<dbReference type="GO" id="GO:0001917">
    <property type="term" value="C:photoreceptor inner segment"/>
    <property type="evidence" value="ECO:0007669"/>
    <property type="project" value="UniProtKB-SubCell"/>
</dbReference>
<keyword evidence="5" id="KW-0272">Extracellular matrix</keyword>
<evidence type="ECO:0000256" key="7">
    <source>
        <dbReference type="ARBA" id="ARBA00022729"/>
    </source>
</evidence>
<dbReference type="GO" id="GO:0033165">
    <property type="term" value="C:interphotoreceptor matrix"/>
    <property type="evidence" value="ECO:0007669"/>
    <property type="project" value="UniProtKB-SubCell"/>
</dbReference>
<dbReference type="InterPro" id="IPR036364">
    <property type="entry name" value="SEA_dom_sf"/>
</dbReference>
<evidence type="ECO:0000256" key="3">
    <source>
        <dbReference type="ARBA" id="ARBA00004593"/>
    </source>
</evidence>
<feature type="compositionally biased region" description="Polar residues" evidence="17">
    <location>
        <begin position="293"/>
        <end position="308"/>
    </location>
</feature>
<evidence type="ECO:0000256" key="9">
    <source>
        <dbReference type="ARBA" id="ARBA00022981"/>
    </source>
</evidence>
<organism evidence="19 20">
    <name type="scientific">Tupaia chinensis</name>
    <name type="common">Chinese tree shrew</name>
    <name type="synonym">Tupaia belangeri chinensis</name>
    <dbReference type="NCBI Taxonomy" id="246437"/>
    <lineage>
        <taxon>Eukaryota</taxon>
        <taxon>Metazoa</taxon>
        <taxon>Chordata</taxon>
        <taxon>Craniata</taxon>
        <taxon>Vertebrata</taxon>
        <taxon>Euteleostomi</taxon>
        <taxon>Mammalia</taxon>
        <taxon>Eutheria</taxon>
        <taxon>Euarchontoglires</taxon>
        <taxon>Scandentia</taxon>
        <taxon>Tupaiidae</taxon>
        <taxon>Tupaia</taxon>
    </lineage>
</organism>
<evidence type="ECO:0000256" key="2">
    <source>
        <dbReference type="ARBA" id="ARBA00004504"/>
    </source>
</evidence>
<keyword evidence="7" id="KW-0732">Signal</keyword>
<evidence type="ECO:0000256" key="15">
    <source>
        <dbReference type="ARBA" id="ARBA00042018"/>
    </source>
</evidence>
<name>L8Y8X8_TUPCH</name>
<reference evidence="20" key="2">
    <citation type="journal article" date="2013" name="Nat. Commun.">
        <title>Genome of the Chinese tree shrew.</title>
        <authorList>
            <person name="Fan Y."/>
            <person name="Huang Z.Y."/>
            <person name="Cao C.C."/>
            <person name="Chen C.S."/>
            <person name="Chen Y.X."/>
            <person name="Fan D.D."/>
            <person name="He J."/>
            <person name="Hou H.L."/>
            <person name="Hu L."/>
            <person name="Hu X.T."/>
            <person name="Jiang X.T."/>
            <person name="Lai R."/>
            <person name="Lang Y.S."/>
            <person name="Liang B."/>
            <person name="Liao S.G."/>
            <person name="Mu D."/>
            <person name="Ma Y.Y."/>
            <person name="Niu Y.Y."/>
            <person name="Sun X.Q."/>
            <person name="Xia J.Q."/>
            <person name="Xiao J."/>
            <person name="Xiong Z.Q."/>
            <person name="Xu L."/>
            <person name="Yang L."/>
            <person name="Zhang Y."/>
            <person name="Zhao W."/>
            <person name="Zhao X.D."/>
            <person name="Zheng Y.T."/>
            <person name="Zhou J.M."/>
            <person name="Zhu Y.B."/>
            <person name="Zhang G.J."/>
            <person name="Wang J."/>
            <person name="Yao Y.G."/>
        </authorList>
    </citation>
    <scope>NUCLEOTIDE SEQUENCE [LARGE SCALE GENOMIC DNA]</scope>
</reference>